<evidence type="ECO:0000313" key="8">
    <source>
        <dbReference type="EMBL" id="RLM66375.1"/>
    </source>
</evidence>
<evidence type="ECO:0000259" key="7">
    <source>
        <dbReference type="Pfam" id="PF03936"/>
    </source>
</evidence>
<dbReference type="InterPro" id="IPR044814">
    <property type="entry name" value="Terpene_cyclase_plant_C1"/>
</dbReference>
<dbReference type="SUPFAM" id="SSF48239">
    <property type="entry name" value="Terpenoid cyclases/Protein prenyltransferases"/>
    <property type="match status" value="2"/>
</dbReference>
<dbReference type="CDD" id="cd00684">
    <property type="entry name" value="Terpene_cyclase_plant_C1"/>
    <property type="match status" value="1"/>
</dbReference>
<dbReference type="InterPro" id="IPR008949">
    <property type="entry name" value="Isoprenoid_synthase_dom_sf"/>
</dbReference>
<dbReference type="AlphaFoldDB" id="A0A3L6PXM6"/>
<dbReference type="GO" id="GO:0000287">
    <property type="term" value="F:magnesium ion binding"/>
    <property type="evidence" value="ECO:0007669"/>
    <property type="project" value="InterPro"/>
</dbReference>
<sequence>MELETRIRNQLLRPELPPSSYDTAWVSMVPLRGSHQSPCFPQCVEWILQNQQDDGSWGVNRFDSSVNKDVLLSTLACVLALKRWNVGRENIWRGLHFIGRNFSVAMDEQTTAPIGFNITFATMLSLAIDMGLEFPIRQTDVHGILHLREMELKRQAVYGSYGRKAYMAYITEGLGNMLDWDEVMKFQRKNGSLFSCPSTTAVALIHKYNDQAHQYLNSLVSEFGGAACSHWLQKDEEIMMDIATCAMAFRLLRMNGYDVSSDELSHVAEASTFCDSLQGYLNDTKSLLELYKASKVSLSGNDLILDSIGSWSGNLLKDKLCSSRVQKTPIFGEMEYAVKFPFYATLERLEHKRNIEYFDAWGSLMLTTKCSSFHVNEEFLALAVKDFSFSQSVYQDELQHLDSWVKENKLDQLQFARQKLTYCYLSAAATIFPSELSDARISWVKNGVLTTVVDDFFDVGGSKEELENLIELVEKWHEHHADKYYSEQVKIVFSAIYATTNQLGAKASAAQGRDVTKHLAEIWLDLLRSMMMEAEWQRSQHVPTVEEYMTNAVVSFALGPIVLPALYFVGQELLEHAVKDQEYDKLFRLMSTCGRLLNDSKGFEREGSEGKLNSISLLVLHSGNSMSTEAAKKVIQKSIDTSRRDLLRLVLRKESVVPRPCKDLFWKMCKILHLFYFQTDGFSSPKEMVGAVNAVINEPLKIQMGDASLFISSEK</sequence>
<dbReference type="Gene3D" id="1.50.10.130">
    <property type="entry name" value="Terpene synthase, N-terminal domain"/>
    <property type="match status" value="1"/>
</dbReference>
<feature type="domain" description="Terpene synthase N-terminal" evidence="6">
    <location>
        <begin position="229"/>
        <end position="337"/>
    </location>
</feature>
<dbReference type="SUPFAM" id="SSF48576">
    <property type="entry name" value="Terpenoid synthases"/>
    <property type="match status" value="1"/>
</dbReference>
<gene>
    <name evidence="8" type="ORF">C2845_PM16G20090</name>
</gene>
<reference evidence="9" key="1">
    <citation type="journal article" date="2019" name="Nat. Commun.">
        <title>The genome of broomcorn millet.</title>
        <authorList>
            <person name="Zou C."/>
            <person name="Miki D."/>
            <person name="Li D."/>
            <person name="Tang Q."/>
            <person name="Xiao L."/>
            <person name="Rajput S."/>
            <person name="Deng P."/>
            <person name="Jia W."/>
            <person name="Huang R."/>
            <person name="Zhang M."/>
            <person name="Sun Y."/>
            <person name="Hu J."/>
            <person name="Fu X."/>
            <person name="Schnable P.S."/>
            <person name="Li F."/>
            <person name="Zhang H."/>
            <person name="Feng B."/>
            <person name="Zhu X."/>
            <person name="Liu R."/>
            <person name="Schnable J.C."/>
            <person name="Zhu J.-K."/>
            <person name="Zhang H."/>
        </authorList>
    </citation>
    <scope>NUCLEOTIDE SEQUENCE [LARGE SCALE GENOMIC DNA]</scope>
</reference>
<dbReference type="PANTHER" id="PTHR31739:SF3">
    <property type="entry name" value="ENT-KAUR-16-ENE SYNTHASE, CHLOROPLASTIC"/>
    <property type="match status" value="1"/>
</dbReference>
<keyword evidence="5" id="KW-0456">Lyase</keyword>
<dbReference type="Gene3D" id="1.50.10.160">
    <property type="match status" value="1"/>
</dbReference>
<dbReference type="Proteomes" id="UP000275267">
    <property type="component" value="Unassembled WGS sequence"/>
</dbReference>
<dbReference type="InterPro" id="IPR001906">
    <property type="entry name" value="Terpene_synth_N"/>
</dbReference>
<proteinExistence type="predicted"/>
<accession>A0A3L6PXM6</accession>
<dbReference type="InterPro" id="IPR005630">
    <property type="entry name" value="Terpene_synthase_metal-bd"/>
</dbReference>
<comment type="caution">
    <text evidence="8">The sequence shown here is derived from an EMBL/GenBank/DDBJ whole genome shotgun (WGS) entry which is preliminary data.</text>
</comment>
<evidence type="ECO:0000313" key="9">
    <source>
        <dbReference type="Proteomes" id="UP000275267"/>
    </source>
</evidence>
<dbReference type="STRING" id="4540.A0A3L6PXM6"/>
<dbReference type="GO" id="GO:0016102">
    <property type="term" value="P:diterpenoid biosynthetic process"/>
    <property type="evidence" value="ECO:0007669"/>
    <property type="project" value="InterPro"/>
</dbReference>
<evidence type="ECO:0000256" key="5">
    <source>
        <dbReference type="ARBA" id="ARBA00023239"/>
    </source>
</evidence>
<dbReference type="SFLD" id="SFLDG01014">
    <property type="entry name" value="Terpene_Cyclase_Like_1_N-term"/>
    <property type="match status" value="1"/>
</dbReference>
<evidence type="ECO:0000256" key="2">
    <source>
        <dbReference type="ARBA" id="ARBA00022723"/>
    </source>
</evidence>
<evidence type="ECO:0000256" key="1">
    <source>
        <dbReference type="ARBA" id="ARBA00001946"/>
    </source>
</evidence>
<dbReference type="FunFam" id="1.50.10.160:FF:000002">
    <property type="entry name" value="cis-abienol synthase, chloroplastic"/>
    <property type="match status" value="1"/>
</dbReference>
<name>A0A3L6PXM6_PANMI</name>
<dbReference type="GO" id="GO:0006952">
    <property type="term" value="P:defense response"/>
    <property type="evidence" value="ECO:0007669"/>
    <property type="project" value="UniProtKB-KW"/>
</dbReference>
<protein>
    <submittedName>
        <fullName evidence="8">Ent-kaur-16-ene synthase, chloroplastic-like</fullName>
    </submittedName>
</protein>
<dbReference type="InterPro" id="IPR008930">
    <property type="entry name" value="Terpenoid_cyclase/PrenylTrfase"/>
</dbReference>
<dbReference type="Pfam" id="PF03936">
    <property type="entry name" value="Terpene_synth_C"/>
    <property type="match status" value="1"/>
</dbReference>
<keyword evidence="3" id="KW-0611">Plant defense</keyword>
<dbReference type="OrthoDB" id="2343925at2759"/>
<organism evidence="8 9">
    <name type="scientific">Panicum miliaceum</name>
    <name type="common">Proso millet</name>
    <name type="synonym">Broomcorn millet</name>
    <dbReference type="NCBI Taxonomy" id="4540"/>
    <lineage>
        <taxon>Eukaryota</taxon>
        <taxon>Viridiplantae</taxon>
        <taxon>Streptophyta</taxon>
        <taxon>Embryophyta</taxon>
        <taxon>Tracheophyta</taxon>
        <taxon>Spermatophyta</taxon>
        <taxon>Magnoliopsida</taxon>
        <taxon>Liliopsida</taxon>
        <taxon>Poales</taxon>
        <taxon>Poaceae</taxon>
        <taxon>PACMAD clade</taxon>
        <taxon>Panicoideae</taxon>
        <taxon>Panicodae</taxon>
        <taxon>Paniceae</taxon>
        <taxon>Panicinae</taxon>
        <taxon>Panicum</taxon>
        <taxon>Panicum sect. Panicum</taxon>
    </lineage>
</organism>
<dbReference type="PANTHER" id="PTHR31739">
    <property type="entry name" value="ENT-COPALYL DIPHOSPHATE SYNTHASE, CHLOROPLASTIC"/>
    <property type="match status" value="1"/>
</dbReference>
<feature type="domain" description="Terpene synthase metal-binding" evidence="7">
    <location>
        <begin position="406"/>
        <end position="645"/>
    </location>
</feature>
<evidence type="ECO:0000259" key="6">
    <source>
        <dbReference type="Pfam" id="PF01397"/>
    </source>
</evidence>
<dbReference type="Pfam" id="PF01397">
    <property type="entry name" value="Terpene_synth"/>
    <property type="match status" value="1"/>
</dbReference>
<keyword evidence="9" id="KW-1185">Reference proteome</keyword>
<dbReference type="InterPro" id="IPR036965">
    <property type="entry name" value="Terpene_synth_N_sf"/>
</dbReference>
<dbReference type="Gene3D" id="1.10.600.10">
    <property type="entry name" value="Farnesyl Diphosphate Synthase"/>
    <property type="match status" value="1"/>
</dbReference>
<dbReference type="EMBL" id="PQIB02000015">
    <property type="protein sequence ID" value="RLM66375.1"/>
    <property type="molecule type" value="Genomic_DNA"/>
</dbReference>
<keyword evidence="2" id="KW-0479">Metal-binding</keyword>
<dbReference type="GO" id="GO:0010333">
    <property type="term" value="F:terpene synthase activity"/>
    <property type="evidence" value="ECO:0007669"/>
    <property type="project" value="InterPro"/>
</dbReference>
<comment type="cofactor">
    <cofactor evidence="1">
        <name>Mg(2+)</name>
        <dbReference type="ChEBI" id="CHEBI:18420"/>
    </cofactor>
</comment>
<dbReference type="InterPro" id="IPR050148">
    <property type="entry name" value="Terpene_synthase-like"/>
</dbReference>
<keyword evidence="4" id="KW-0460">Magnesium</keyword>
<evidence type="ECO:0000256" key="3">
    <source>
        <dbReference type="ARBA" id="ARBA00022821"/>
    </source>
</evidence>
<evidence type="ECO:0000256" key="4">
    <source>
        <dbReference type="ARBA" id="ARBA00022842"/>
    </source>
</evidence>
<dbReference type="FunFam" id="1.10.600.10:FF:000005">
    <property type="entry name" value="Ent-kaur-16-ene synthase, chloroplastic"/>
    <property type="match status" value="1"/>
</dbReference>